<evidence type="ECO:0000313" key="2">
    <source>
        <dbReference type="Proteomes" id="UP000479000"/>
    </source>
</evidence>
<organism evidence="1 2">
    <name type="scientific">Nesidiocoris tenuis</name>
    <dbReference type="NCBI Taxonomy" id="355587"/>
    <lineage>
        <taxon>Eukaryota</taxon>
        <taxon>Metazoa</taxon>
        <taxon>Ecdysozoa</taxon>
        <taxon>Arthropoda</taxon>
        <taxon>Hexapoda</taxon>
        <taxon>Insecta</taxon>
        <taxon>Pterygota</taxon>
        <taxon>Neoptera</taxon>
        <taxon>Paraneoptera</taxon>
        <taxon>Hemiptera</taxon>
        <taxon>Heteroptera</taxon>
        <taxon>Panheteroptera</taxon>
        <taxon>Cimicomorpha</taxon>
        <taxon>Miridae</taxon>
        <taxon>Dicyphina</taxon>
        <taxon>Nesidiocoris</taxon>
    </lineage>
</organism>
<dbReference type="Proteomes" id="UP000479000">
    <property type="component" value="Unassembled WGS sequence"/>
</dbReference>
<gene>
    <name evidence="1" type="ORF">NTEN_LOCUS14575</name>
</gene>
<keyword evidence="2" id="KW-1185">Reference proteome</keyword>
<protein>
    <submittedName>
        <fullName evidence="1">Uncharacterized protein</fullName>
    </submittedName>
</protein>
<reference evidence="1 2" key="1">
    <citation type="submission" date="2020-02" db="EMBL/GenBank/DDBJ databases">
        <authorList>
            <person name="Ferguson B K."/>
        </authorList>
    </citation>
    <scope>NUCLEOTIDE SEQUENCE [LARGE SCALE GENOMIC DNA]</scope>
</reference>
<accession>A0A6H5H257</accession>
<name>A0A6H5H257_9HEMI</name>
<dbReference type="EMBL" id="CADCXU010021802">
    <property type="protein sequence ID" value="CAB0009427.1"/>
    <property type="molecule type" value="Genomic_DNA"/>
</dbReference>
<evidence type="ECO:0000313" key="1">
    <source>
        <dbReference type="EMBL" id="CAB0009427.1"/>
    </source>
</evidence>
<proteinExistence type="predicted"/>
<dbReference type="AlphaFoldDB" id="A0A6H5H257"/>
<sequence>MSSSATTATHVILLYVLRGRHSKIDTQRLARYLEVLRVICSPPAPSPHDWCDGYSNFIHQRSLIASWVYFWHGAHLVLLKERKTDIRVTACLKRANSRT</sequence>